<reference evidence="1" key="1">
    <citation type="journal article" date="2019" name="bioRxiv">
        <title>The Genome of the Zebra Mussel, Dreissena polymorpha: A Resource for Invasive Species Research.</title>
        <authorList>
            <person name="McCartney M.A."/>
            <person name="Auch B."/>
            <person name="Kono T."/>
            <person name="Mallez S."/>
            <person name="Zhang Y."/>
            <person name="Obille A."/>
            <person name="Becker A."/>
            <person name="Abrahante J.E."/>
            <person name="Garbe J."/>
            <person name="Badalamenti J.P."/>
            <person name="Herman A."/>
            <person name="Mangelson H."/>
            <person name="Liachko I."/>
            <person name="Sullivan S."/>
            <person name="Sone E.D."/>
            <person name="Koren S."/>
            <person name="Silverstein K.A.T."/>
            <person name="Beckman K.B."/>
            <person name="Gohl D.M."/>
        </authorList>
    </citation>
    <scope>NUCLEOTIDE SEQUENCE</scope>
    <source>
        <strain evidence="1">Duluth1</strain>
        <tissue evidence="1">Whole animal</tissue>
    </source>
</reference>
<dbReference type="Proteomes" id="UP000828390">
    <property type="component" value="Unassembled WGS sequence"/>
</dbReference>
<evidence type="ECO:0000313" key="1">
    <source>
        <dbReference type="EMBL" id="KAH3789696.1"/>
    </source>
</evidence>
<organism evidence="1 2">
    <name type="scientific">Dreissena polymorpha</name>
    <name type="common">Zebra mussel</name>
    <name type="synonym">Mytilus polymorpha</name>
    <dbReference type="NCBI Taxonomy" id="45954"/>
    <lineage>
        <taxon>Eukaryota</taxon>
        <taxon>Metazoa</taxon>
        <taxon>Spiralia</taxon>
        <taxon>Lophotrochozoa</taxon>
        <taxon>Mollusca</taxon>
        <taxon>Bivalvia</taxon>
        <taxon>Autobranchia</taxon>
        <taxon>Heteroconchia</taxon>
        <taxon>Euheterodonta</taxon>
        <taxon>Imparidentia</taxon>
        <taxon>Neoheterodontei</taxon>
        <taxon>Myida</taxon>
        <taxon>Dreissenoidea</taxon>
        <taxon>Dreissenidae</taxon>
        <taxon>Dreissena</taxon>
    </lineage>
</organism>
<accession>A0A9D4IVE8</accession>
<gene>
    <name evidence="1" type="ORF">DPMN_167882</name>
</gene>
<keyword evidence="2" id="KW-1185">Reference proteome</keyword>
<dbReference type="AlphaFoldDB" id="A0A9D4IVE8"/>
<proteinExistence type="predicted"/>
<protein>
    <submittedName>
        <fullName evidence="1">Uncharacterized protein</fullName>
    </submittedName>
</protein>
<evidence type="ECO:0000313" key="2">
    <source>
        <dbReference type="Proteomes" id="UP000828390"/>
    </source>
</evidence>
<dbReference type="EMBL" id="JAIWYP010000008">
    <property type="protein sequence ID" value="KAH3789696.1"/>
    <property type="molecule type" value="Genomic_DNA"/>
</dbReference>
<reference evidence="1" key="2">
    <citation type="submission" date="2020-11" db="EMBL/GenBank/DDBJ databases">
        <authorList>
            <person name="McCartney M.A."/>
            <person name="Auch B."/>
            <person name="Kono T."/>
            <person name="Mallez S."/>
            <person name="Becker A."/>
            <person name="Gohl D.M."/>
            <person name="Silverstein K.A.T."/>
            <person name="Koren S."/>
            <person name="Bechman K.B."/>
            <person name="Herman A."/>
            <person name="Abrahante J.E."/>
            <person name="Garbe J."/>
        </authorList>
    </citation>
    <scope>NUCLEOTIDE SEQUENCE</scope>
    <source>
        <strain evidence="1">Duluth1</strain>
        <tissue evidence="1">Whole animal</tissue>
    </source>
</reference>
<name>A0A9D4IVE8_DREPO</name>
<comment type="caution">
    <text evidence="1">The sequence shown here is derived from an EMBL/GenBank/DDBJ whole genome shotgun (WGS) entry which is preliminary data.</text>
</comment>
<sequence length="88" mass="9855">MGREHSRFMVLNPRSTILVRAHATGRLGRLYRGGFPVIALIKSTGDNHFAHKSGNYHIHSAIKVASFYYQIHAAVNQLTESTKLRPLA</sequence>